<name>A0ABV3RZ24_9GAMM</name>
<evidence type="ECO:0000313" key="15">
    <source>
        <dbReference type="EMBL" id="MEX0373111.1"/>
    </source>
</evidence>
<comment type="subcellular location">
    <subcellularLocation>
        <location evidence="1 14">Cell membrane</location>
        <topology evidence="1 14">Multi-pass membrane protein</topology>
    </subcellularLocation>
</comment>
<evidence type="ECO:0000256" key="2">
    <source>
        <dbReference type="ARBA" id="ARBA00010621"/>
    </source>
</evidence>
<evidence type="ECO:0000256" key="7">
    <source>
        <dbReference type="ARBA" id="ARBA00022801"/>
    </source>
</evidence>
<dbReference type="EC" id="3.6.1.27" evidence="3 14"/>
<comment type="similarity">
    <text evidence="2 14">Belongs to the UppP family.</text>
</comment>
<comment type="miscellaneous">
    <text evidence="14">Bacitracin is thought to be involved in the inhibition of peptidoglycan synthesis by sequestering undecaprenyl diphosphate, thereby reducing the pool of lipid carrier available.</text>
</comment>
<keyword evidence="6 14" id="KW-0812">Transmembrane</keyword>
<dbReference type="HAMAP" id="MF_01006">
    <property type="entry name" value="Undec_diphosphatase"/>
    <property type="match status" value="1"/>
</dbReference>
<reference evidence="15 16" key="1">
    <citation type="submission" date="2024-02" db="EMBL/GenBank/DDBJ databases">
        <title>New especies of Spiribacter isolated from saline water.</title>
        <authorList>
            <person name="Leon M.J."/>
            <person name="De La Haba R."/>
            <person name="Sanchez-Porro C."/>
            <person name="Ventosa A."/>
        </authorList>
    </citation>
    <scope>NUCLEOTIDE SEQUENCE [LARGE SCALE GENOMIC DNA]</scope>
    <source>
        <strain evidence="16">ag22IC6-196</strain>
    </source>
</reference>
<comment type="catalytic activity">
    <reaction evidence="13 14">
        <text>di-trans,octa-cis-undecaprenyl diphosphate + H2O = di-trans,octa-cis-undecaprenyl phosphate + phosphate + H(+)</text>
        <dbReference type="Rhea" id="RHEA:28094"/>
        <dbReference type="ChEBI" id="CHEBI:15377"/>
        <dbReference type="ChEBI" id="CHEBI:15378"/>
        <dbReference type="ChEBI" id="CHEBI:43474"/>
        <dbReference type="ChEBI" id="CHEBI:58405"/>
        <dbReference type="ChEBI" id="CHEBI:60392"/>
        <dbReference type="EC" id="3.6.1.27"/>
    </reaction>
</comment>
<dbReference type="PANTHER" id="PTHR30622:SF4">
    <property type="entry name" value="UNDECAPRENYL-DIPHOSPHATASE"/>
    <property type="match status" value="1"/>
</dbReference>
<keyword evidence="7 14" id="KW-0378">Hydrolase</keyword>
<keyword evidence="5 14" id="KW-1003">Cell membrane</keyword>
<feature type="transmembrane region" description="Helical" evidence="14">
    <location>
        <begin position="172"/>
        <end position="195"/>
    </location>
</feature>
<evidence type="ECO:0000256" key="11">
    <source>
        <dbReference type="ARBA" id="ARBA00032707"/>
    </source>
</evidence>
<evidence type="ECO:0000256" key="12">
    <source>
        <dbReference type="ARBA" id="ARBA00032932"/>
    </source>
</evidence>
<dbReference type="NCBIfam" id="NF001393">
    <property type="entry name" value="PRK00281.2-4"/>
    <property type="match status" value="1"/>
</dbReference>
<gene>
    <name evidence="14" type="primary">uppP</name>
    <name evidence="15" type="ORF">V6X51_06630</name>
</gene>
<evidence type="ECO:0000256" key="14">
    <source>
        <dbReference type="HAMAP-Rule" id="MF_01006"/>
    </source>
</evidence>
<feature type="transmembrane region" description="Helical" evidence="14">
    <location>
        <begin position="116"/>
        <end position="136"/>
    </location>
</feature>
<keyword evidence="14" id="KW-0133">Cell shape</keyword>
<dbReference type="EMBL" id="JBAKFG010000002">
    <property type="protein sequence ID" value="MEX0373111.1"/>
    <property type="molecule type" value="Genomic_DNA"/>
</dbReference>
<keyword evidence="8 14" id="KW-1133">Transmembrane helix</keyword>
<feature type="transmembrane region" description="Helical" evidence="14">
    <location>
        <begin position="6"/>
        <end position="29"/>
    </location>
</feature>
<comment type="caution">
    <text evidence="15">The sequence shown here is derived from an EMBL/GenBank/DDBJ whole genome shotgun (WGS) entry which is preliminary data.</text>
</comment>
<feature type="transmembrane region" description="Helical" evidence="14">
    <location>
        <begin position="215"/>
        <end position="237"/>
    </location>
</feature>
<proteinExistence type="inferred from homology"/>
<keyword evidence="9 14" id="KW-0472">Membrane</keyword>
<evidence type="ECO:0000256" key="8">
    <source>
        <dbReference type="ARBA" id="ARBA00022989"/>
    </source>
</evidence>
<evidence type="ECO:0000256" key="6">
    <source>
        <dbReference type="ARBA" id="ARBA00022692"/>
    </source>
</evidence>
<accession>A0ABV3RZ24</accession>
<comment type="function">
    <text evidence="14">Catalyzes the dephosphorylation of undecaprenyl diphosphate (UPP). Confers resistance to bacitracin.</text>
</comment>
<sequence length="271" mass="28187">MDLVQALWLGLIQGLTEFLPISSSAHLILVPRLLGWPDQGLAFDVAVHVGTLLAVMLHFRRQVGPLVGDTLVSVWRRQPVGESRLGWALIIGTLPLVAGALILADAAEGVFRDPRVIATATIGFGVLLWVAARRAGPRDEHSIGPGAALFIGAAQVLAIIPGTSRSGITMTAGLWLGLEATAAARFSFLLSMPAIALAGAWKALQLGAADGPVNWGVFGFGALVSGVSAYLCIRVFLALVARLGMTPFVIYRLVLGGVLLVMFSGAGPAAG</sequence>
<feature type="transmembrane region" description="Helical" evidence="14">
    <location>
        <begin position="85"/>
        <end position="104"/>
    </location>
</feature>
<dbReference type="Proteomes" id="UP001556636">
    <property type="component" value="Unassembled WGS sequence"/>
</dbReference>
<evidence type="ECO:0000256" key="5">
    <source>
        <dbReference type="ARBA" id="ARBA00022475"/>
    </source>
</evidence>
<dbReference type="GO" id="GO:0050380">
    <property type="term" value="F:undecaprenyl-diphosphatase activity"/>
    <property type="evidence" value="ECO:0007669"/>
    <property type="project" value="UniProtKB-EC"/>
</dbReference>
<keyword evidence="14" id="KW-0573">Peptidoglycan synthesis</keyword>
<keyword evidence="14" id="KW-0961">Cell wall biogenesis/degradation</keyword>
<keyword evidence="16" id="KW-1185">Reference proteome</keyword>
<feature type="transmembrane region" description="Helical" evidence="14">
    <location>
        <begin position="142"/>
        <end position="160"/>
    </location>
</feature>
<evidence type="ECO:0000256" key="3">
    <source>
        <dbReference type="ARBA" id="ARBA00012374"/>
    </source>
</evidence>
<evidence type="ECO:0000313" key="16">
    <source>
        <dbReference type="Proteomes" id="UP001556636"/>
    </source>
</evidence>
<evidence type="ECO:0000256" key="1">
    <source>
        <dbReference type="ARBA" id="ARBA00004651"/>
    </source>
</evidence>
<dbReference type="PANTHER" id="PTHR30622">
    <property type="entry name" value="UNDECAPRENYL-DIPHOSPHATASE"/>
    <property type="match status" value="1"/>
</dbReference>
<dbReference type="Pfam" id="PF02673">
    <property type="entry name" value="BacA"/>
    <property type="match status" value="1"/>
</dbReference>
<dbReference type="InterPro" id="IPR003824">
    <property type="entry name" value="UppP"/>
</dbReference>
<evidence type="ECO:0000256" key="4">
    <source>
        <dbReference type="ARBA" id="ARBA00021581"/>
    </source>
</evidence>
<dbReference type="RefSeq" id="WP_148122637.1">
    <property type="nucleotide sequence ID" value="NZ_CP016382.1"/>
</dbReference>
<feature type="transmembrane region" description="Helical" evidence="14">
    <location>
        <begin position="249"/>
        <end position="270"/>
    </location>
</feature>
<evidence type="ECO:0000256" key="9">
    <source>
        <dbReference type="ARBA" id="ARBA00023136"/>
    </source>
</evidence>
<organism evidence="15 16">
    <name type="scientific">Spiribacter roseus</name>
    <dbReference type="NCBI Taxonomy" id="1855875"/>
    <lineage>
        <taxon>Bacteria</taxon>
        <taxon>Pseudomonadati</taxon>
        <taxon>Pseudomonadota</taxon>
        <taxon>Gammaproteobacteria</taxon>
        <taxon>Chromatiales</taxon>
        <taxon>Ectothiorhodospiraceae</taxon>
        <taxon>Spiribacter</taxon>
    </lineage>
</organism>
<evidence type="ECO:0000256" key="10">
    <source>
        <dbReference type="ARBA" id="ARBA00023251"/>
    </source>
</evidence>
<keyword evidence="10 14" id="KW-0046">Antibiotic resistance</keyword>
<evidence type="ECO:0000256" key="13">
    <source>
        <dbReference type="ARBA" id="ARBA00047594"/>
    </source>
</evidence>
<protein>
    <recommendedName>
        <fullName evidence="4 14">Undecaprenyl-diphosphatase</fullName>
        <ecNumber evidence="3 14">3.6.1.27</ecNumber>
    </recommendedName>
    <alternativeName>
        <fullName evidence="12 14">Bacitracin resistance protein</fullName>
    </alternativeName>
    <alternativeName>
        <fullName evidence="11 14">Undecaprenyl pyrophosphate phosphatase</fullName>
    </alternativeName>
</protein>